<dbReference type="EMBL" id="JASJOT010000009">
    <property type="protein sequence ID" value="MDJ1494230.1"/>
    <property type="molecule type" value="Genomic_DNA"/>
</dbReference>
<protein>
    <submittedName>
        <fullName evidence="1">Uncharacterized protein</fullName>
    </submittedName>
</protein>
<name>A0ABT7CKL1_9BACT</name>
<dbReference type="RefSeq" id="WP_313997225.1">
    <property type="nucleotide sequence ID" value="NZ_JASJOT010000009.1"/>
</dbReference>
<evidence type="ECO:0000313" key="1">
    <source>
        <dbReference type="EMBL" id="MDJ1494230.1"/>
    </source>
</evidence>
<dbReference type="Proteomes" id="UP001228581">
    <property type="component" value="Unassembled WGS sequence"/>
</dbReference>
<gene>
    <name evidence="1" type="ORF">QNI19_14900</name>
</gene>
<proteinExistence type="predicted"/>
<reference evidence="1 2" key="1">
    <citation type="submission" date="2023-05" db="EMBL/GenBank/DDBJ databases">
        <authorList>
            <person name="Zhang X."/>
        </authorList>
    </citation>
    <scope>NUCLEOTIDE SEQUENCE [LARGE SCALE GENOMIC DNA]</scope>
    <source>
        <strain evidence="1 2">DM2B3-1</strain>
    </source>
</reference>
<organism evidence="1 2">
    <name type="scientific">Xanthocytophaga flava</name>
    <dbReference type="NCBI Taxonomy" id="3048013"/>
    <lineage>
        <taxon>Bacteria</taxon>
        <taxon>Pseudomonadati</taxon>
        <taxon>Bacteroidota</taxon>
        <taxon>Cytophagia</taxon>
        <taxon>Cytophagales</taxon>
        <taxon>Rhodocytophagaceae</taxon>
        <taxon>Xanthocytophaga</taxon>
    </lineage>
</organism>
<accession>A0ABT7CKL1</accession>
<comment type="caution">
    <text evidence="1">The sequence shown here is derived from an EMBL/GenBank/DDBJ whole genome shotgun (WGS) entry which is preliminary data.</text>
</comment>
<keyword evidence="2" id="KW-1185">Reference proteome</keyword>
<sequence>MNSLDNSWWYKKHKEYISVSSFERKLLIEHIKHQSNFKKNRYTDSKLVFNWNLAQEKYAFFFDYQGGDEEIATWLLNSRFVESKSVLMDVDHKLVIEVETMYYICNWYDFYAATAFMGQLLCNETFNLVMELKEDDGTAL</sequence>
<evidence type="ECO:0000313" key="2">
    <source>
        <dbReference type="Proteomes" id="UP001228581"/>
    </source>
</evidence>